<evidence type="ECO:0000256" key="6">
    <source>
        <dbReference type="SAM" id="MobiDB-lite"/>
    </source>
</evidence>
<dbReference type="Pfam" id="PF03631">
    <property type="entry name" value="Virul_fac_BrkB"/>
    <property type="match status" value="1"/>
</dbReference>
<dbReference type="InterPro" id="IPR017039">
    <property type="entry name" value="Virul_fac_BrkB"/>
</dbReference>
<protein>
    <submittedName>
        <fullName evidence="8">Membrane protein</fullName>
    </submittedName>
</protein>
<feature type="transmembrane region" description="Helical" evidence="7">
    <location>
        <begin position="106"/>
        <end position="133"/>
    </location>
</feature>
<dbReference type="PANTHER" id="PTHR30213:SF1">
    <property type="entry name" value="INNER MEMBRANE PROTEIN YHJD"/>
    <property type="match status" value="1"/>
</dbReference>
<proteinExistence type="predicted"/>
<organism evidence="8 9">
    <name type="scientific">Compostimonas suwonensis</name>
    <dbReference type="NCBI Taxonomy" id="1048394"/>
    <lineage>
        <taxon>Bacteria</taxon>
        <taxon>Bacillati</taxon>
        <taxon>Actinomycetota</taxon>
        <taxon>Actinomycetes</taxon>
        <taxon>Micrococcales</taxon>
        <taxon>Microbacteriaceae</taxon>
        <taxon>Compostimonas</taxon>
    </lineage>
</organism>
<feature type="transmembrane region" description="Helical" evidence="7">
    <location>
        <begin position="264"/>
        <end position="290"/>
    </location>
</feature>
<dbReference type="EMBL" id="PGFB01000004">
    <property type="protein sequence ID" value="PJJ61793.1"/>
    <property type="molecule type" value="Genomic_DNA"/>
</dbReference>
<dbReference type="GO" id="GO:0005886">
    <property type="term" value="C:plasma membrane"/>
    <property type="evidence" value="ECO:0007669"/>
    <property type="project" value="UniProtKB-SubCell"/>
</dbReference>
<keyword evidence="9" id="KW-1185">Reference proteome</keyword>
<reference evidence="8 9" key="1">
    <citation type="submission" date="2017-11" db="EMBL/GenBank/DDBJ databases">
        <title>Genomic Encyclopedia of Archaeal and Bacterial Type Strains, Phase II (KMG-II): From Individual Species to Whole Genera.</title>
        <authorList>
            <person name="Goeker M."/>
        </authorList>
    </citation>
    <scope>NUCLEOTIDE SEQUENCE [LARGE SCALE GENOMIC DNA]</scope>
    <source>
        <strain evidence="8 9">DSM 25625</strain>
    </source>
</reference>
<name>A0A2M9BV23_9MICO</name>
<dbReference type="RefSeq" id="WP_100345480.1">
    <property type="nucleotide sequence ID" value="NZ_PGFB01000004.1"/>
</dbReference>
<dbReference type="AlphaFoldDB" id="A0A2M9BV23"/>
<gene>
    <name evidence="8" type="ORF">CLV54_2743</name>
</gene>
<evidence type="ECO:0000256" key="7">
    <source>
        <dbReference type="SAM" id="Phobius"/>
    </source>
</evidence>
<evidence type="ECO:0000313" key="9">
    <source>
        <dbReference type="Proteomes" id="UP000230161"/>
    </source>
</evidence>
<feature type="transmembrane region" description="Helical" evidence="7">
    <location>
        <begin position="232"/>
        <end position="252"/>
    </location>
</feature>
<feature type="transmembrane region" description="Helical" evidence="7">
    <location>
        <begin position="199"/>
        <end position="220"/>
    </location>
</feature>
<dbReference type="Proteomes" id="UP000230161">
    <property type="component" value="Unassembled WGS sequence"/>
</dbReference>
<evidence type="ECO:0000256" key="5">
    <source>
        <dbReference type="ARBA" id="ARBA00023136"/>
    </source>
</evidence>
<sequence length="389" mass="41301">MTEGKQPGRPGVIARTVGWVMSLRPVRVFTHYTDINGNLLASGMSYQAVFAVFAAIFVAFSIAGFWLIANPEIENALLDIINRTIPGLIGDDGIIKPEQLDGLSTALGWTGVIALVGLLWTALGWLSFLRLAIRAIFGMPKDTTNFVLAKAVDLGLGVAFGLVLAISAVLSVVTTQLLNWLLGLIGIDDSVGGLVAGRFTGLLIVFVINTLVLAVMFRVLSRVAIPLRRLLVGALLGGLALGAIQVLGGLLLGGASRNPLLASFAVFIGLLIWFNLVSTITLLAASWIAVGMQDAGISPLELSDEERAATRAAQEHEARLVVARAELRDAQAAYDRARGFRRLRTGRRLERARAALEELDPETSQQDDASGRPGASGTGGDSRVSEASR</sequence>
<feature type="transmembrane region" description="Helical" evidence="7">
    <location>
        <begin position="154"/>
        <end position="179"/>
    </location>
</feature>
<evidence type="ECO:0000256" key="1">
    <source>
        <dbReference type="ARBA" id="ARBA00004651"/>
    </source>
</evidence>
<dbReference type="PANTHER" id="PTHR30213">
    <property type="entry name" value="INNER MEMBRANE PROTEIN YHJD"/>
    <property type="match status" value="1"/>
</dbReference>
<keyword evidence="3 7" id="KW-0812">Transmembrane</keyword>
<evidence type="ECO:0000256" key="2">
    <source>
        <dbReference type="ARBA" id="ARBA00022475"/>
    </source>
</evidence>
<keyword evidence="5 7" id="KW-0472">Membrane</keyword>
<feature type="region of interest" description="Disordered" evidence="6">
    <location>
        <begin position="354"/>
        <end position="389"/>
    </location>
</feature>
<comment type="caution">
    <text evidence="8">The sequence shown here is derived from an EMBL/GenBank/DDBJ whole genome shotgun (WGS) entry which is preliminary data.</text>
</comment>
<evidence type="ECO:0000313" key="8">
    <source>
        <dbReference type="EMBL" id="PJJ61793.1"/>
    </source>
</evidence>
<dbReference type="OrthoDB" id="3229302at2"/>
<keyword evidence="2" id="KW-1003">Cell membrane</keyword>
<keyword evidence="4 7" id="KW-1133">Transmembrane helix</keyword>
<feature type="transmembrane region" description="Helical" evidence="7">
    <location>
        <begin position="48"/>
        <end position="69"/>
    </location>
</feature>
<evidence type="ECO:0000256" key="4">
    <source>
        <dbReference type="ARBA" id="ARBA00022989"/>
    </source>
</evidence>
<evidence type="ECO:0000256" key="3">
    <source>
        <dbReference type="ARBA" id="ARBA00022692"/>
    </source>
</evidence>
<accession>A0A2M9BV23</accession>
<comment type="subcellular location">
    <subcellularLocation>
        <location evidence="1">Cell membrane</location>
        <topology evidence="1">Multi-pass membrane protein</topology>
    </subcellularLocation>
</comment>